<name>C3LVT3_VIBCM</name>
<gene>
    <name evidence="1" type="ordered locus">VCM66_A0626</name>
</gene>
<sequence length="35" mass="3954">MACFGHDVEIITYDERYVCSISVFLAGIIARLEAF</sequence>
<dbReference type="EMBL" id="CP001234">
    <property type="protein sequence ID" value="ACP07588.1"/>
    <property type="molecule type" value="Genomic_DNA"/>
</dbReference>
<reference evidence="1 2" key="1">
    <citation type="journal article" date="2008" name="PLoS ONE">
        <title>A recalibrated molecular clock and independent origins for the cholera pandemic clones.</title>
        <authorList>
            <person name="Feng L."/>
            <person name="Reeves P.R."/>
            <person name="Lan R."/>
            <person name="Ren Y."/>
            <person name="Gao C."/>
            <person name="Zhou Z."/>
            <person name="Ren Y."/>
            <person name="Cheng J."/>
            <person name="Wang W."/>
            <person name="Wang J."/>
            <person name="Qian W."/>
            <person name="Li D."/>
            <person name="Wang L."/>
        </authorList>
    </citation>
    <scope>NUCLEOTIDE SEQUENCE [LARGE SCALE GENOMIC DNA]</scope>
    <source>
        <strain evidence="1 2">M66-2</strain>
    </source>
</reference>
<accession>C3LVT3</accession>
<dbReference type="HOGENOM" id="CLU_3367986_0_0_6"/>
<evidence type="ECO:0000313" key="2">
    <source>
        <dbReference type="Proteomes" id="UP000001217"/>
    </source>
</evidence>
<proteinExistence type="predicted"/>
<evidence type="ECO:0000313" key="1">
    <source>
        <dbReference type="EMBL" id="ACP07588.1"/>
    </source>
</evidence>
<dbReference type="KEGG" id="vcm:VCM66_A0626"/>
<organism evidence="1 2">
    <name type="scientific">Vibrio cholerae serotype O1 (strain M66-2)</name>
    <dbReference type="NCBI Taxonomy" id="579112"/>
    <lineage>
        <taxon>Bacteria</taxon>
        <taxon>Pseudomonadati</taxon>
        <taxon>Pseudomonadota</taxon>
        <taxon>Gammaproteobacteria</taxon>
        <taxon>Vibrionales</taxon>
        <taxon>Vibrionaceae</taxon>
        <taxon>Vibrio</taxon>
    </lineage>
</organism>
<protein>
    <submittedName>
        <fullName evidence="1">Uncharacterized protein</fullName>
    </submittedName>
</protein>
<dbReference type="Proteomes" id="UP000001217">
    <property type="component" value="Chromosome II"/>
</dbReference>
<dbReference type="AlphaFoldDB" id="C3LVT3"/>